<dbReference type="CDD" id="cd06259">
    <property type="entry name" value="YdcF-like"/>
    <property type="match status" value="1"/>
</dbReference>
<comment type="caution">
    <text evidence="2">The sequence shown here is derived from an EMBL/GenBank/DDBJ whole genome shotgun (WGS) entry which is preliminary data.</text>
</comment>
<accession>A0ABS1MJ06</accession>
<reference evidence="2 3" key="1">
    <citation type="submission" date="2021-01" db="EMBL/GenBank/DDBJ databases">
        <title>WGS of actinomycetes isolated from Thailand.</title>
        <authorList>
            <person name="Thawai C."/>
        </authorList>
    </citation>
    <scope>NUCLEOTIDE SEQUENCE [LARGE SCALE GENOMIC DNA]</scope>
    <source>
        <strain evidence="2 3">LPG 2</strain>
    </source>
</reference>
<evidence type="ECO:0000313" key="2">
    <source>
        <dbReference type="EMBL" id="MBL1079659.1"/>
    </source>
</evidence>
<dbReference type="InterPro" id="IPR051599">
    <property type="entry name" value="Cell_Envelope_Assoc"/>
</dbReference>
<evidence type="ECO:0000259" key="1">
    <source>
        <dbReference type="Pfam" id="PF02698"/>
    </source>
</evidence>
<dbReference type="PANTHER" id="PTHR30336">
    <property type="entry name" value="INNER MEMBRANE PROTEIN, PROBABLE PERMEASE"/>
    <property type="match status" value="1"/>
</dbReference>
<dbReference type="EMBL" id="JAERRJ010000018">
    <property type="protein sequence ID" value="MBL1079659.1"/>
    <property type="molecule type" value="Genomic_DNA"/>
</dbReference>
<dbReference type="Pfam" id="PF02698">
    <property type="entry name" value="DUF218"/>
    <property type="match status" value="1"/>
</dbReference>
<organism evidence="2 3">
    <name type="scientific">Nocardia acididurans</name>
    <dbReference type="NCBI Taxonomy" id="2802282"/>
    <lineage>
        <taxon>Bacteria</taxon>
        <taxon>Bacillati</taxon>
        <taxon>Actinomycetota</taxon>
        <taxon>Actinomycetes</taxon>
        <taxon>Mycobacteriales</taxon>
        <taxon>Nocardiaceae</taxon>
        <taxon>Nocardia</taxon>
    </lineage>
</organism>
<dbReference type="Proteomes" id="UP000602198">
    <property type="component" value="Unassembled WGS sequence"/>
</dbReference>
<feature type="domain" description="DUF218" evidence="1">
    <location>
        <begin position="45"/>
        <end position="194"/>
    </location>
</feature>
<dbReference type="PANTHER" id="PTHR30336:SF4">
    <property type="entry name" value="ENVELOPE BIOGENESIS FACTOR ELYC"/>
    <property type="match status" value="1"/>
</dbReference>
<keyword evidence="3" id="KW-1185">Reference proteome</keyword>
<name>A0ABS1MJ06_9NOCA</name>
<proteinExistence type="predicted"/>
<protein>
    <submittedName>
        <fullName evidence="2">YdcF family protein</fullName>
    </submittedName>
</protein>
<dbReference type="RefSeq" id="WP_201956879.1">
    <property type="nucleotide sequence ID" value="NZ_JAERRJ010000018.1"/>
</dbReference>
<dbReference type="InterPro" id="IPR003848">
    <property type="entry name" value="DUF218"/>
</dbReference>
<evidence type="ECO:0000313" key="3">
    <source>
        <dbReference type="Proteomes" id="UP000602198"/>
    </source>
</evidence>
<dbReference type="Gene3D" id="3.40.50.620">
    <property type="entry name" value="HUPs"/>
    <property type="match status" value="1"/>
</dbReference>
<gene>
    <name evidence="2" type="ORF">JK358_35170</name>
</gene>
<dbReference type="InterPro" id="IPR014729">
    <property type="entry name" value="Rossmann-like_a/b/a_fold"/>
</dbReference>
<sequence>MSPKRPLPAAGAVLAGLLLLMLAQLLAFTGYTLRCARRPHRPGAEVIVVLGCRLREGGPGRLLTTRLDRAVEVYRVERERGNAPVVVVSGGLHADDEVTEAEAMARYLEGAGIPREGVVVEDRARNTEENLRFAVREMRIRGIDPDAARITVVTSDFHVLRTAGLVRVLGLRAEVVGARTSRCLTRFAYLREFVAVLVMAGRVPRVSREAAA</sequence>